<accession>A0A2U3R395</accession>
<sequence length="72" mass="8297">MVYSTTQLRVKTLYIGLADVVITILKYLKQDTNSEWIFPSPIEVIANTGQMQQYTTHGIKIAKELEYKMNNT</sequence>
<gene>
    <name evidence="1" type="ORF">GILLIAM_01516</name>
</gene>
<proteinExistence type="predicted"/>
<dbReference type="EMBL" id="LS398551">
    <property type="protein sequence ID" value="SPR07667.1"/>
    <property type="molecule type" value="Genomic_DNA"/>
</dbReference>
<evidence type="ECO:0000313" key="2">
    <source>
        <dbReference type="Proteomes" id="UP000244959"/>
    </source>
</evidence>
<evidence type="ECO:0000313" key="1">
    <source>
        <dbReference type="EMBL" id="SPR07667.1"/>
    </source>
</evidence>
<reference evidence="2" key="1">
    <citation type="submission" date="2018-03" db="EMBL/GenBank/DDBJ databases">
        <authorList>
            <person name="Batty M. E."/>
            <person name="Batty M E."/>
        </authorList>
    </citation>
    <scope>NUCLEOTIDE SEQUENCE [LARGE SCALE GENOMIC DNA]</scope>
    <source>
        <strain evidence="2">Gilliam</strain>
    </source>
</reference>
<organism evidence="1 2">
    <name type="scientific">Orientia tsutsugamushi str. Gilliam</name>
    <dbReference type="NCBI Taxonomy" id="1359184"/>
    <lineage>
        <taxon>Bacteria</taxon>
        <taxon>Pseudomonadati</taxon>
        <taxon>Pseudomonadota</taxon>
        <taxon>Alphaproteobacteria</taxon>
        <taxon>Rickettsiales</taxon>
        <taxon>Rickettsiaceae</taxon>
        <taxon>Rickettsieae</taxon>
        <taxon>Orientia</taxon>
    </lineage>
</organism>
<keyword evidence="2" id="KW-1185">Reference proteome</keyword>
<dbReference type="Proteomes" id="UP000244959">
    <property type="component" value="Chromosome I"/>
</dbReference>
<protein>
    <submittedName>
        <fullName evidence="1">Integrase</fullName>
    </submittedName>
</protein>
<dbReference type="AlphaFoldDB" id="A0A2U3R395"/>
<name>A0A2U3R395_ORITS</name>